<dbReference type="Proteomes" id="UP001171902">
    <property type="component" value="Unassembled WGS sequence"/>
</dbReference>
<dbReference type="InterPro" id="IPR050808">
    <property type="entry name" value="Phage_Integrase"/>
</dbReference>
<sequence length="397" mass="43986">MSKPKSKGRYGEGTVFWDKRRGRWVARVSAGIRPDGTRDVRVAEGHTPSEAQDRLNGLKAEVSAGVEGGVSYTVAQACEDWLKYGLKRQSERTKIGYSSLVNANIVPLLGRARLKKLRAEDVDHWLAQVAKDHANTTITLLLGLLRRIIRFAEARGKVLRNVAELVDAPEGTAGRPSKSMTIGQAQALLEASRGHWIHGYIALSVFTGVRTEEARPLKWKHTHLNPVAGQDCTCGERHRETAAPHVEVWRSVRNKGETKTPKSRRTIALPRQVVMVLTAVRAAAEIEAEDAGHTLRSESYVFPSEAGTVRDAANVRRDFRKVVTAAGIEGEWTPREFRHTFVSIMSDAGVREELIANLVGHKRTSTTRTVYRHQLRPVITTGAEVLDELFDLGPLGH</sequence>
<evidence type="ECO:0000259" key="6">
    <source>
        <dbReference type="PROSITE" id="PS51898"/>
    </source>
</evidence>
<dbReference type="PANTHER" id="PTHR30629">
    <property type="entry name" value="PROPHAGE INTEGRASE"/>
    <property type="match status" value="1"/>
</dbReference>
<feature type="domain" description="Tyr recombinase" evidence="6">
    <location>
        <begin position="175"/>
        <end position="387"/>
    </location>
</feature>
<evidence type="ECO:0000313" key="9">
    <source>
        <dbReference type="Proteomes" id="UP001171902"/>
    </source>
</evidence>
<evidence type="ECO:0000256" key="2">
    <source>
        <dbReference type="ARBA" id="ARBA00022908"/>
    </source>
</evidence>
<dbReference type="EMBL" id="JAUEMJ010000004">
    <property type="protein sequence ID" value="MDN3240854.1"/>
    <property type="molecule type" value="Genomic_DNA"/>
</dbReference>
<dbReference type="InterPro" id="IPR010998">
    <property type="entry name" value="Integrase_recombinase_N"/>
</dbReference>
<dbReference type="PANTHER" id="PTHR30629:SF2">
    <property type="entry name" value="PROPHAGE INTEGRASE INTS-RELATED"/>
    <property type="match status" value="1"/>
</dbReference>
<dbReference type="CDD" id="cd01189">
    <property type="entry name" value="INT_ICEBs1_C_like"/>
    <property type="match status" value="1"/>
</dbReference>
<dbReference type="RefSeq" id="WP_289957777.1">
    <property type="nucleotide sequence ID" value="NZ_JAUEMJ010000004.1"/>
</dbReference>
<evidence type="ECO:0000256" key="3">
    <source>
        <dbReference type="ARBA" id="ARBA00023125"/>
    </source>
</evidence>
<evidence type="ECO:0000256" key="1">
    <source>
        <dbReference type="ARBA" id="ARBA00008857"/>
    </source>
</evidence>
<accession>A0ABT7YQF7</accession>
<evidence type="ECO:0000259" key="7">
    <source>
        <dbReference type="PROSITE" id="PS51900"/>
    </source>
</evidence>
<protein>
    <submittedName>
        <fullName evidence="8">Site-specific integrase</fullName>
    </submittedName>
</protein>
<organism evidence="8 9">
    <name type="scientific">Glycomyces tritici</name>
    <dbReference type="NCBI Taxonomy" id="2665176"/>
    <lineage>
        <taxon>Bacteria</taxon>
        <taxon>Bacillati</taxon>
        <taxon>Actinomycetota</taxon>
        <taxon>Actinomycetes</taxon>
        <taxon>Glycomycetales</taxon>
        <taxon>Glycomycetaceae</taxon>
        <taxon>Glycomyces</taxon>
    </lineage>
</organism>
<dbReference type="Gene3D" id="1.10.443.10">
    <property type="entry name" value="Intergrase catalytic core"/>
    <property type="match status" value="1"/>
</dbReference>
<evidence type="ECO:0000313" key="8">
    <source>
        <dbReference type="EMBL" id="MDN3240854.1"/>
    </source>
</evidence>
<keyword evidence="2" id="KW-0229">DNA integration</keyword>
<dbReference type="PROSITE" id="PS51900">
    <property type="entry name" value="CB"/>
    <property type="match status" value="1"/>
</dbReference>
<dbReference type="InterPro" id="IPR013762">
    <property type="entry name" value="Integrase-like_cat_sf"/>
</dbReference>
<keyword evidence="3 5" id="KW-0238">DNA-binding</keyword>
<keyword evidence="4" id="KW-0233">DNA recombination</keyword>
<evidence type="ECO:0000256" key="5">
    <source>
        <dbReference type="PROSITE-ProRule" id="PRU01248"/>
    </source>
</evidence>
<comment type="caution">
    <text evidence="8">The sequence shown here is derived from an EMBL/GenBank/DDBJ whole genome shotgun (WGS) entry which is preliminary data.</text>
</comment>
<dbReference type="InterPro" id="IPR044068">
    <property type="entry name" value="CB"/>
</dbReference>
<keyword evidence="9" id="KW-1185">Reference proteome</keyword>
<evidence type="ECO:0000256" key="4">
    <source>
        <dbReference type="ARBA" id="ARBA00023172"/>
    </source>
</evidence>
<dbReference type="PROSITE" id="PS51898">
    <property type="entry name" value="TYR_RECOMBINASE"/>
    <property type="match status" value="1"/>
</dbReference>
<dbReference type="InterPro" id="IPR002104">
    <property type="entry name" value="Integrase_catalytic"/>
</dbReference>
<dbReference type="Pfam" id="PF00589">
    <property type="entry name" value="Phage_integrase"/>
    <property type="match status" value="1"/>
</dbReference>
<dbReference type="InterPro" id="IPR011010">
    <property type="entry name" value="DNA_brk_join_enz"/>
</dbReference>
<dbReference type="SUPFAM" id="SSF56349">
    <property type="entry name" value="DNA breaking-rejoining enzymes"/>
    <property type="match status" value="1"/>
</dbReference>
<reference evidence="8" key="1">
    <citation type="submission" date="2023-06" db="EMBL/GenBank/DDBJ databases">
        <title>Gycomyces niveus sp.nov., a novel actinomycete isolated from soil in Shouguang.</title>
        <authorList>
            <person name="Yang X."/>
            <person name="Zhao J."/>
        </authorList>
    </citation>
    <scope>NUCLEOTIDE SEQUENCE</scope>
    <source>
        <strain evidence="8">NEAU C2</strain>
    </source>
</reference>
<gene>
    <name evidence="8" type="ORF">QWI33_14050</name>
</gene>
<comment type="similarity">
    <text evidence="1">Belongs to the 'phage' integrase family.</text>
</comment>
<name>A0ABT7YQF7_9ACTN</name>
<dbReference type="Gene3D" id="1.10.150.130">
    <property type="match status" value="1"/>
</dbReference>
<feature type="domain" description="Core-binding (CB)" evidence="7">
    <location>
        <begin position="72"/>
        <end position="153"/>
    </location>
</feature>
<proteinExistence type="inferred from homology"/>